<keyword evidence="2" id="KW-0614">Plasmid</keyword>
<reference evidence="2" key="1">
    <citation type="submission" date="2014-03" db="EMBL/GenBank/DDBJ databases">
        <authorList>
            <person name="Zhang G."/>
            <person name="Zhu L."/>
            <person name="Fang P."/>
        </authorList>
    </citation>
    <scope>NUCLEOTIDE SEQUENCE</scope>
    <source>
        <strain evidence="2">NS1</strain>
        <plasmid evidence="2">pNSL1</plasmid>
    </source>
</reference>
<evidence type="ECO:0000256" key="1">
    <source>
        <dbReference type="SAM" id="MobiDB-lite"/>
    </source>
</evidence>
<dbReference type="AntiFam" id="ANF00009">
    <property type="entry name" value="Shadow ORF (opposite transposase protein)"/>
</dbReference>
<feature type="region of interest" description="Disordered" evidence="1">
    <location>
        <begin position="48"/>
        <end position="94"/>
    </location>
</feature>
<sequence>MGRTLWRGISQADHVPQRLAGSPSTFRPLAQSVVITAVITCQQLTAQTAPGSVTSQGPPASRVSDRGPTHPLGDIAAPPSVEYLGGEVPSDQIGHRRRLRIGDGGAPATSQMPTDDAVLTHHPRHSFAVDAHPSPRSSAWMRGAPYPPRCSLRIRRICATVAASSAARSVPASAVARCR</sequence>
<name>A0A097SPW3_9NOCA</name>
<proteinExistence type="predicted"/>
<gene>
    <name evidence="2" type="ORF">LRS1606.131</name>
</gene>
<protein>
    <submittedName>
        <fullName evidence="2">Uncharacterized protein</fullName>
    </submittedName>
</protein>
<geneLocation type="plasmid" evidence="2">
    <name>pNSL1</name>
</geneLocation>
<organism evidence="2">
    <name type="scientific">Rhodococcus sp. NS1</name>
    <dbReference type="NCBI Taxonomy" id="402236"/>
    <lineage>
        <taxon>Bacteria</taxon>
        <taxon>Bacillati</taxon>
        <taxon>Actinomycetota</taxon>
        <taxon>Actinomycetes</taxon>
        <taxon>Mycobacteriales</taxon>
        <taxon>Nocardiaceae</taxon>
        <taxon>Rhodococcus</taxon>
    </lineage>
</organism>
<dbReference type="EMBL" id="KJ605395">
    <property type="protein sequence ID" value="AIU93565.1"/>
    <property type="molecule type" value="Genomic_DNA"/>
</dbReference>
<feature type="compositionally biased region" description="Polar residues" evidence="1">
    <location>
        <begin position="48"/>
        <end position="58"/>
    </location>
</feature>
<dbReference type="AlphaFoldDB" id="A0A097SPW3"/>
<accession>A0A097SPW3</accession>
<evidence type="ECO:0000313" key="2">
    <source>
        <dbReference type="EMBL" id="AIU93565.1"/>
    </source>
</evidence>